<protein>
    <recommendedName>
        <fullName evidence="2">KilA-N DNA-binding domain-containing protein</fullName>
    </recommendedName>
</protein>
<gene>
    <name evidence="3" type="ORF">Nkreftii_004150</name>
</gene>
<dbReference type="Pfam" id="PF10543">
    <property type="entry name" value="ORF6N"/>
    <property type="match status" value="1"/>
</dbReference>
<organism evidence="3 4">
    <name type="scientific">Candidatus Nitrospira kreftii</name>
    <dbReference type="NCBI Taxonomy" id="2652173"/>
    <lineage>
        <taxon>Bacteria</taxon>
        <taxon>Pseudomonadati</taxon>
        <taxon>Nitrospirota</taxon>
        <taxon>Nitrospiria</taxon>
        <taxon>Nitrospirales</taxon>
        <taxon>Nitrospiraceae</taxon>
        <taxon>Nitrospira</taxon>
    </lineage>
</organism>
<evidence type="ECO:0000259" key="2">
    <source>
        <dbReference type="Pfam" id="PF10543"/>
    </source>
</evidence>
<feature type="domain" description="KilA-N DNA-binding" evidence="2">
    <location>
        <begin position="10"/>
        <end position="94"/>
    </location>
</feature>
<feature type="region of interest" description="Disordered" evidence="1">
    <location>
        <begin position="154"/>
        <end position="173"/>
    </location>
</feature>
<evidence type="ECO:0000313" key="4">
    <source>
        <dbReference type="Proteomes" id="UP000593737"/>
    </source>
</evidence>
<sequence>MKQLRPLESMIFTIRNHKVIIDTDLAVLYNVRTKALNQAVKRNKDRFPHDFVFRLTAKERLEVVTNCDHLARLKFSRTLPLAFTEHGAIMAATVLNSPQAVSMSVFVVRAFIQMREHIAANAGILKRLAQIDHALLEHDSSLLDLYEKLLPLLQPPPDSPTRRIGFQSKGKPS</sequence>
<dbReference type="InterPro" id="IPR018873">
    <property type="entry name" value="KilA-N_DNA-bd_domain"/>
</dbReference>
<reference evidence="3 4" key="1">
    <citation type="journal article" date="2020" name="ISME J.">
        <title>Enrichment and physiological characterization of a novel comammox Nitrospira indicates ammonium inhibition of complete nitrification.</title>
        <authorList>
            <person name="Sakoula D."/>
            <person name="Koch H."/>
            <person name="Frank J."/>
            <person name="Jetten M.S.M."/>
            <person name="van Kessel M.A.H.J."/>
            <person name="Lucker S."/>
        </authorList>
    </citation>
    <scope>NUCLEOTIDE SEQUENCE [LARGE SCALE GENOMIC DNA]</scope>
    <source>
        <strain evidence="3">Comreactor17</strain>
    </source>
</reference>
<dbReference type="KEGG" id="nkf:Nkreftii_004150"/>
<dbReference type="AlphaFoldDB" id="A0A7S8J1Z0"/>
<accession>A0A7S8J1Z0</accession>
<dbReference type="EMBL" id="CP047423">
    <property type="protein sequence ID" value="QPD06376.1"/>
    <property type="molecule type" value="Genomic_DNA"/>
</dbReference>
<dbReference type="Proteomes" id="UP000593737">
    <property type="component" value="Chromosome"/>
</dbReference>
<name>A0A7S8J1Z0_9BACT</name>
<evidence type="ECO:0000256" key="1">
    <source>
        <dbReference type="SAM" id="MobiDB-lite"/>
    </source>
</evidence>
<evidence type="ECO:0000313" key="3">
    <source>
        <dbReference type="EMBL" id="QPD06376.1"/>
    </source>
</evidence>
<proteinExistence type="predicted"/>